<feature type="region of interest" description="Disordered" evidence="1">
    <location>
        <begin position="232"/>
        <end position="262"/>
    </location>
</feature>
<evidence type="ECO:0000256" key="1">
    <source>
        <dbReference type="SAM" id="MobiDB-lite"/>
    </source>
</evidence>
<feature type="compositionally biased region" description="Basic and acidic residues" evidence="1">
    <location>
        <begin position="251"/>
        <end position="262"/>
    </location>
</feature>
<proteinExistence type="predicted"/>
<name>A0ABN9DBR8_9NEOB</name>
<comment type="caution">
    <text evidence="2">The sequence shown here is derived from an EMBL/GenBank/DDBJ whole genome shotgun (WGS) entry which is preliminary data.</text>
</comment>
<accession>A0ABN9DBR8</accession>
<dbReference type="Proteomes" id="UP001162483">
    <property type="component" value="Unassembled WGS sequence"/>
</dbReference>
<protein>
    <recommendedName>
        <fullName evidence="4">Mitochondrial import inner membrane translocase subunit Tim29</fullName>
    </recommendedName>
</protein>
<dbReference type="PANTHER" id="PTHR21435">
    <property type="entry name" value="MITOCHONDRIAL IMPORT INNER MEMBRANE TRANSLOCASE SUBUNIT TIM29"/>
    <property type="match status" value="1"/>
</dbReference>
<reference evidence="2" key="1">
    <citation type="submission" date="2023-05" db="EMBL/GenBank/DDBJ databases">
        <authorList>
            <person name="Stuckert A."/>
        </authorList>
    </citation>
    <scope>NUCLEOTIDE SEQUENCE</scope>
</reference>
<keyword evidence="3" id="KW-1185">Reference proteome</keyword>
<dbReference type="PANTHER" id="PTHR21435:SF1">
    <property type="entry name" value="MITOCHONDRIAL IMPORT INNER MEMBRANE TRANSLOCASE SUBUNIT TIM29"/>
    <property type="match status" value="1"/>
</dbReference>
<dbReference type="Pfam" id="PF10171">
    <property type="entry name" value="Tim29"/>
    <property type="match status" value="1"/>
</dbReference>
<sequence>MKNRKFGECTGDGHRGRHVCRGHTCIIPPVFWTRLSLWTKSLLRDYGEACKDIAVGAKERPGKAALYISLLAGVGICSSKAPSEDSFQCSLLEASSCLLLLSPWTRSGSSDQHIQRLMELRNEGRLRHINFMIFSLLYEAPCDPDCDLYSTQCSHLKPRWSAFPGRVLDVGFFGHWWLLQNKMKDFDINEEEFTHLPAHLRTISYNDLHSEENERLYEIKFKPAVISEDQLNQIEESEDPSEINGVSENQLEPKEAPKYVTA</sequence>
<evidence type="ECO:0008006" key="4">
    <source>
        <dbReference type="Google" id="ProtNLM"/>
    </source>
</evidence>
<evidence type="ECO:0000313" key="3">
    <source>
        <dbReference type="Proteomes" id="UP001162483"/>
    </source>
</evidence>
<evidence type="ECO:0000313" key="2">
    <source>
        <dbReference type="EMBL" id="CAI9570005.1"/>
    </source>
</evidence>
<gene>
    <name evidence="2" type="ORF">SPARVUS_LOCUS7026999</name>
</gene>
<organism evidence="2 3">
    <name type="scientific">Staurois parvus</name>
    <dbReference type="NCBI Taxonomy" id="386267"/>
    <lineage>
        <taxon>Eukaryota</taxon>
        <taxon>Metazoa</taxon>
        <taxon>Chordata</taxon>
        <taxon>Craniata</taxon>
        <taxon>Vertebrata</taxon>
        <taxon>Euteleostomi</taxon>
        <taxon>Amphibia</taxon>
        <taxon>Batrachia</taxon>
        <taxon>Anura</taxon>
        <taxon>Neobatrachia</taxon>
        <taxon>Ranoidea</taxon>
        <taxon>Ranidae</taxon>
        <taxon>Staurois</taxon>
    </lineage>
</organism>
<dbReference type="InterPro" id="IPR019322">
    <property type="entry name" value="TIMM29"/>
</dbReference>
<dbReference type="EMBL" id="CATNWA010014285">
    <property type="protein sequence ID" value="CAI9570005.1"/>
    <property type="molecule type" value="Genomic_DNA"/>
</dbReference>